<keyword evidence="1" id="KW-0812">Transmembrane</keyword>
<dbReference type="InterPro" id="IPR043128">
    <property type="entry name" value="Rev_trsase/Diguanyl_cyclase"/>
</dbReference>
<keyword evidence="1" id="KW-0472">Membrane</keyword>
<dbReference type="GO" id="GO:0043709">
    <property type="term" value="P:cell adhesion involved in single-species biofilm formation"/>
    <property type="evidence" value="ECO:0007669"/>
    <property type="project" value="TreeGrafter"/>
</dbReference>
<sequence>MWMKLWRSGPLVAKPHQRAALAEGGATLEKKWMGMARNIWGRFDARSASVMLCTGGALPLPVLLLFQPSAARPGGLIGMTVVWVFTAVTMTYTYRRGRLSDREFSILGFGGMVGIAVSAFLLADPVVSRGIIAMVAAIPAIAAMASSMRTVVLFTTSAMVLSVVGSLRNVHNWVSATINVGAAVTAVTVPVFMVVALRLSLEIALARQERLGETDPLTGLLNRRGLYSRVERLFDTLSASPQSMGLLLIDIDHFKSVNDQLGHTAGDIVLRDAVQVLIRSAPPGALCCRFGGEEFLIAFTVSDESDLLAWAEHVRKMVAAESLVTISVGGVCARITRMPHGPSNTDTRIDLLMHLADQQVYRAKRDGRDRVRITGAEPLNWVPDRRNSDRGGGISKMERSVGLIDLFAKRIVPPAEVEQHRNAG</sequence>
<dbReference type="PROSITE" id="PS50887">
    <property type="entry name" value="GGDEF"/>
    <property type="match status" value="1"/>
</dbReference>
<dbReference type="CDD" id="cd01949">
    <property type="entry name" value="GGDEF"/>
    <property type="match status" value="1"/>
</dbReference>
<proteinExistence type="predicted"/>
<evidence type="ECO:0000256" key="1">
    <source>
        <dbReference type="SAM" id="Phobius"/>
    </source>
</evidence>
<feature type="transmembrane region" description="Helical" evidence="1">
    <location>
        <begin position="73"/>
        <end position="92"/>
    </location>
</feature>
<dbReference type="Gene3D" id="3.30.70.270">
    <property type="match status" value="1"/>
</dbReference>
<feature type="domain" description="GGDEF" evidence="2">
    <location>
        <begin position="242"/>
        <end position="376"/>
    </location>
</feature>
<reference evidence="3 4" key="1">
    <citation type="submission" date="2017-01" db="EMBL/GenBank/DDBJ databases">
        <authorList>
            <person name="Mah S.A."/>
            <person name="Swanson W.J."/>
            <person name="Moy G.W."/>
            <person name="Vacquier V.D."/>
        </authorList>
    </citation>
    <scope>NUCLEOTIDE SEQUENCE [LARGE SCALE GENOMIC DNA]</scope>
    <source>
        <strain evidence="3 4">CPCC 203464</strain>
    </source>
</reference>
<dbReference type="PANTHER" id="PTHR45138">
    <property type="entry name" value="REGULATORY COMPONENTS OF SENSORY TRANSDUCTION SYSTEM"/>
    <property type="match status" value="1"/>
</dbReference>
<dbReference type="AlphaFoldDB" id="A0A1N7CJ58"/>
<dbReference type="EMBL" id="FTNT01000001">
    <property type="protein sequence ID" value="SIR63517.1"/>
    <property type="molecule type" value="Genomic_DNA"/>
</dbReference>
<dbReference type="InterPro" id="IPR029787">
    <property type="entry name" value="Nucleotide_cyclase"/>
</dbReference>
<dbReference type="PANTHER" id="PTHR45138:SF9">
    <property type="entry name" value="DIGUANYLATE CYCLASE DGCM-RELATED"/>
    <property type="match status" value="1"/>
</dbReference>
<protein>
    <submittedName>
        <fullName evidence="3">Diguanylate cyclase (GGDEF) domain-containing protein</fullName>
    </submittedName>
</protein>
<keyword evidence="1" id="KW-1133">Transmembrane helix</keyword>
<feature type="transmembrane region" description="Helical" evidence="1">
    <location>
        <begin position="104"/>
        <end position="121"/>
    </location>
</feature>
<evidence type="ECO:0000313" key="3">
    <source>
        <dbReference type="EMBL" id="SIR63517.1"/>
    </source>
</evidence>
<dbReference type="GO" id="GO:0052621">
    <property type="term" value="F:diguanylate cyclase activity"/>
    <property type="evidence" value="ECO:0007669"/>
    <property type="project" value="TreeGrafter"/>
</dbReference>
<evidence type="ECO:0000313" key="4">
    <source>
        <dbReference type="Proteomes" id="UP000186218"/>
    </source>
</evidence>
<name>A0A1N7CJ58_9NOCA</name>
<feature type="transmembrane region" description="Helical" evidence="1">
    <location>
        <begin position="47"/>
        <end position="67"/>
    </location>
</feature>
<dbReference type="Pfam" id="PF00990">
    <property type="entry name" value="GGDEF"/>
    <property type="match status" value="1"/>
</dbReference>
<accession>A0A1N7CJ58</accession>
<dbReference type="STRING" id="1344003.SAMN05445060_0168"/>
<dbReference type="InterPro" id="IPR050469">
    <property type="entry name" value="Diguanylate_Cyclase"/>
</dbReference>
<feature type="transmembrane region" description="Helical" evidence="1">
    <location>
        <begin position="176"/>
        <end position="201"/>
    </location>
</feature>
<dbReference type="SUPFAM" id="SSF55073">
    <property type="entry name" value="Nucleotide cyclase"/>
    <property type="match status" value="1"/>
</dbReference>
<dbReference type="NCBIfam" id="TIGR00254">
    <property type="entry name" value="GGDEF"/>
    <property type="match status" value="1"/>
</dbReference>
<dbReference type="GO" id="GO:1902201">
    <property type="term" value="P:negative regulation of bacterial-type flagellum-dependent cell motility"/>
    <property type="evidence" value="ECO:0007669"/>
    <property type="project" value="TreeGrafter"/>
</dbReference>
<dbReference type="Proteomes" id="UP000186218">
    <property type="component" value="Unassembled WGS sequence"/>
</dbReference>
<dbReference type="GO" id="GO:0005886">
    <property type="term" value="C:plasma membrane"/>
    <property type="evidence" value="ECO:0007669"/>
    <property type="project" value="TreeGrafter"/>
</dbReference>
<feature type="transmembrane region" description="Helical" evidence="1">
    <location>
        <begin position="127"/>
        <end position="144"/>
    </location>
</feature>
<evidence type="ECO:0000259" key="2">
    <source>
        <dbReference type="PROSITE" id="PS50887"/>
    </source>
</evidence>
<dbReference type="InterPro" id="IPR000160">
    <property type="entry name" value="GGDEF_dom"/>
</dbReference>
<gene>
    <name evidence="3" type="ORF">SAMN05445060_0168</name>
</gene>
<keyword evidence="4" id="KW-1185">Reference proteome</keyword>
<dbReference type="SMART" id="SM00267">
    <property type="entry name" value="GGDEF"/>
    <property type="match status" value="1"/>
</dbReference>
<organism evidence="3 4">
    <name type="scientific">Williamsia sterculiae</name>
    <dbReference type="NCBI Taxonomy" id="1344003"/>
    <lineage>
        <taxon>Bacteria</taxon>
        <taxon>Bacillati</taxon>
        <taxon>Actinomycetota</taxon>
        <taxon>Actinomycetes</taxon>
        <taxon>Mycobacteriales</taxon>
        <taxon>Nocardiaceae</taxon>
        <taxon>Williamsia</taxon>
    </lineage>
</organism>